<evidence type="ECO:0000313" key="1">
    <source>
        <dbReference type="EMBL" id="KAH7692528.1"/>
    </source>
</evidence>
<evidence type="ECO:0000313" key="2">
    <source>
        <dbReference type="Proteomes" id="UP000827976"/>
    </source>
</evidence>
<name>A0ACB7WVL6_DIOAL</name>
<dbReference type="Proteomes" id="UP000827976">
    <property type="component" value="Chromosome 1"/>
</dbReference>
<proteinExistence type="predicted"/>
<reference evidence="2" key="1">
    <citation type="journal article" date="2022" name="Nat. Commun.">
        <title>Chromosome evolution and the genetic basis of agronomically important traits in greater yam.</title>
        <authorList>
            <person name="Bredeson J.V."/>
            <person name="Lyons J.B."/>
            <person name="Oniyinde I.O."/>
            <person name="Okereke N.R."/>
            <person name="Kolade O."/>
            <person name="Nnabue I."/>
            <person name="Nwadili C.O."/>
            <person name="Hribova E."/>
            <person name="Parker M."/>
            <person name="Nwogha J."/>
            <person name="Shu S."/>
            <person name="Carlson J."/>
            <person name="Kariba R."/>
            <person name="Muthemba S."/>
            <person name="Knop K."/>
            <person name="Barton G.J."/>
            <person name="Sherwood A.V."/>
            <person name="Lopez-Montes A."/>
            <person name="Asiedu R."/>
            <person name="Jamnadass R."/>
            <person name="Muchugi A."/>
            <person name="Goodstein D."/>
            <person name="Egesi C.N."/>
            <person name="Featherston J."/>
            <person name="Asfaw A."/>
            <person name="Simpson G.G."/>
            <person name="Dolezel J."/>
            <person name="Hendre P.S."/>
            <person name="Van Deynze A."/>
            <person name="Kumar P.L."/>
            <person name="Obidiegwu J.E."/>
            <person name="Bhattacharjee R."/>
            <person name="Rokhsar D.S."/>
        </authorList>
    </citation>
    <scope>NUCLEOTIDE SEQUENCE [LARGE SCALE GENOMIC DNA]</scope>
    <source>
        <strain evidence="2">cv. TDa95/00328</strain>
    </source>
</reference>
<keyword evidence="2" id="KW-1185">Reference proteome</keyword>
<comment type="caution">
    <text evidence="1">The sequence shown here is derived from an EMBL/GenBank/DDBJ whole genome shotgun (WGS) entry which is preliminary data.</text>
</comment>
<sequence length="223" mass="24559">MPFSIPTLFPGNFALKPRTFETLMRSFGLFSSLFSSSLLLHHANPNPNPNSLDPSPSAMSGRSTSFHGAAASDRAIKIRRPESQPDLSGPSVETLKYGAAAAQRPMKLLLNVTVLQSPGPIQVVMSPENTVADLVRAAVEAFIREGRRPPLPFSDPKAFELHYSQFEIGGETNEPRLQKLLLVRENDKEPNAENDGYALGLMGYCHCGPHYCKKIRDLMTSFF</sequence>
<dbReference type="EMBL" id="CM037011">
    <property type="protein sequence ID" value="KAH7692528.1"/>
    <property type="molecule type" value="Genomic_DNA"/>
</dbReference>
<accession>A0ACB7WVL6</accession>
<organism evidence="1 2">
    <name type="scientific">Dioscorea alata</name>
    <name type="common">Purple yam</name>
    <dbReference type="NCBI Taxonomy" id="55571"/>
    <lineage>
        <taxon>Eukaryota</taxon>
        <taxon>Viridiplantae</taxon>
        <taxon>Streptophyta</taxon>
        <taxon>Embryophyta</taxon>
        <taxon>Tracheophyta</taxon>
        <taxon>Spermatophyta</taxon>
        <taxon>Magnoliopsida</taxon>
        <taxon>Liliopsida</taxon>
        <taxon>Dioscoreales</taxon>
        <taxon>Dioscoreaceae</taxon>
        <taxon>Dioscorea</taxon>
    </lineage>
</organism>
<protein>
    <submittedName>
        <fullName evidence="1">Uncharacterized protein</fullName>
    </submittedName>
</protein>
<gene>
    <name evidence="1" type="ORF">IHE45_01G072600</name>
</gene>